<protein>
    <submittedName>
        <fullName evidence="2">Uncharacterized protein</fullName>
    </submittedName>
</protein>
<keyword evidence="1" id="KW-0732">Signal</keyword>
<feature type="signal peptide" evidence="1">
    <location>
        <begin position="1"/>
        <end position="23"/>
    </location>
</feature>
<evidence type="ECO:0000313" key="2">
    <source>
        <dbReference type="EMBL" id="SHH35024.1"/>
    </source>
</evidence>
<sequence length="73" mass="7377">MRGVRAVMICLVAALALPGRMHAAGPAAMAEPQGDLDSLAYGPADGSGSMRVVVPLGTAVSPGDAVLVAERWF</sequence>
<evidence type="ECO:0000256" key="1">
    <source>
        <dbReference type="SAM" id="SignalP"/>
    </source>
</evidence>
<reference evidence="2 3" key="1">
    <citation type="submission" date="2016-11" db="EMBL/GenBank/DDBJ databases">
        <authorList>
            <person name="Jaros S."/>
            <person name="Januszkiewicz K."/>
            <person name="Wedrychowicz H."/>
        </authorList>
    </citation>
    <scope>NUCLEOTIDE SEQUENCE [LARGE SCALE GENOMIC DNA]</scope>
    <source>
        <strain evidence="2 3">GAS242</strain>
    </source>
</reference>
<name>A0A1M5S962_9BRAD</name>
<gene>
    <name evidence="2" type="ORF">SAMN05444169_7007</name>
</gene>
<accession>A0A1M5S962</accession>
<feature type="chain" id="PRO_5012770674" evidence="1">
    <location>
        <begin position="24"/>
        <end position="73"/>
    </location>
</feature>
<proteinExistence type="predicted"/>
<evidence type="ECO:0000313" key="3">
    <source>
        <dbReference type="Proteomes" id="UP000190675"/>
    </source>
</evidence>
<dbReference type="AlphaFoldDB" id="A0A1M5S962"/>
<dbReference type="EMBL" id="LT670818">
    <property type="protein sequence ID" value="SHH35024.1"/>
    <property type="molecule type" value="Genomic_DNA"/>
</dbReference>
<dbReference type="Proteomes" id="UP000190675">
    <property type="component" value="Chromosome I"/>
</dbReference>
<dbReference type="RefSeq" id="WP_079570075.1">
    <property type="nucleotide sequence ID" value="NZ_LT670818.1"/>
</dbReference>
<organism evidence="2 3">
    <name type="scientific">Bradyrhizobium erythrophlei</name>
    <dbReference type="NCBI Taxonomy" id="1437360"/>
    <lineage>
        <taxon>Bacteria</taxon>
        <taxon>Pseudomonadati</taxon>
        <taxon>Pseudomonadota</taxon>
        <taxon>Alphaproteobacteria</taxon>
        <taxon>Hyphomicrobiales</taxon>
        <taxon>Nitrobacteraceae</taxon>
        <taxon>Bradyrhizobium</taxon>
    </lineage>
</organism>